<name>A0A8K1CBZ5_PYTOL</name>
<organism evidence="2 3">
    <name type="scientific">Pythium oligandrum</name>
    <name type="common">Mycoparasitic fungus</name>
    <dbReference type="NCBI Taxonomy" id="41045"/>
    <lineage>
        <taxon>Eukaryota</taxon>
        <taxon>Sar</taxon>
        <taxon>Stramenopiles</taxon>
        <taxon>Oomycota</taxon>
        <taxon>Peronosporomycetes</taxon>
        <taxon>Pythiales</taxon>
        <taxon>Pythiaceae</taxon>
        <taxon>Pythium</taxon>
    </lineage>
</organism>
<keyword evidence="3" id="KW-1185">Reference proteome</keyword>
<dbReference type="Proteomes" id="UP000794436">
    <property type="component" value="Unassembled WGS sequence"/>
</dbReference>
<dbReference type="OrthoDB" id="168476at2759"/>
<feature type="region of interest" description="Disordered" evidence="1">
    <location>
        <begin position="425"/>
        <end position="485"/>
    </location>
</feature>
<dbReference type="AlphaFoldDB" id="A0A8K1CBZ5"/>
<evidence type="ECO:0000313" key="2">
    <source>
        <dbReference type="EMBL" id="TMW60531.1"/>
    </source>
</evidence>
<evidence type="ECO:0000256" key="1">
    <source>
        <dbReference type="SAM" id="MobiDB-lite"/>
    </source>
</evidence>
<feature type="compositionally biased region" description="Low complexity" evidence="1">
    <location>
        <begin position="201"/>
        <end position="211"/>
    </location>
</feature>
<proteinExistence type="predicted"/>
<sequence length="508" mass="54202">MTTNAGGNAMNMTTPGARAAAVTATNGRPMMAAMARASTPVGTASNAAFVASGQTGTQLQQRAAAAAQMFKSGQRKVTCRDVQMLLEKNEAAIRAWSYLHTQQPPKHLASEHKAWMQKCAALRQQIGARLEVLASLADKQIAQEDATDAKKQKTMSSSPPQQPKPAPVVQRPMAPMVANRPKPVTKSPVRQSTPPPQKMIPPQVSTTVPTPASSPPSATPSPMPTSSPFNEPALPVTGISSTPNINPTMFFPNTTTTTSTAAASSVTATPSATGVSQAFSMTPNPQQVYQSANYMNPTGQQTGLVGGYMNPQQQQQFMMNGGGMQMAGGMMNAQFMMQNAMAMGMTPQNAATMYNANMFGGAGNMFNTGMSQNHLPTDPFNASFQMQPTGFNPTAAPFNMTTQQMMGAMGGFMPMQSPQMMMNPMGFGMTMPTQTPQQSQQTQQSTAQVSQSNQLQQPQQQNSQPQASQLPMTDFPSASDFNDSSSDNLRSLVICYALFNEMKRQSIT</sequence>
<feature type="region of interest" description="Disordered" evidence="1">
    <location>
        <begin position="144"/>
        <end position="233"/>
    </location>
</feature>
<comment type="caution">
    <text evidence="2">The sequence shown here is derived from an EMBL/GenBank/DDBJ whole genome shotgun (WGS) entry which is preliminary data.</text>
</comment>
<accession>A0A8K1CBZ5</accession>
<feature type="compositionally biased region" description="Pro residues" evidence="1">
    <location>
        <begin position="212"/>
        <end position="225"/>
    </location>
</feature>
<gene>
    <name evidence="2" type="ORF">Poli38472_000573</name>
</gene>
<evidence type="ECO:0000313" key="3">
    <source>
        <dbReference type="Proteomes" id="UP000794436"/>
    </source>
</evidence>
<reference evidence="2" key="1">
    <citation type="submission" date="2019-03" db="EMBL/GenBank/DDBJ databases">
        <title>Long read genome sequence of the mycoparasitic Pythium oligandrum ATCC 38472 isolated from sugarbeet rhizosphere.</title>
        <authorList>
            <person name="Gaulin E."/>
        </authorList>
    </citation>
    <scope>NUCLEOTIDE SEQUENCE</scope>
    <source>
        <strain evidence="2">ATCC 38472_TT</strain>
    </source>
</reference>
<protein>
    <submittedName>
        <fullName evidence="2">Uncharacterized protein</fullName>
    </submittedName>
</protein>
<dbReference type="EMBL" id="SPLM01000108">
    <property type="protein sequence ID" value="TMW60531.1"/>
    <property type="molecule type" value="Genomic_DNA"/>
</dbReference>